<keyword evidence="6 12" id="KW-0812">Transmembrane</keyword>
<evidence type="ECO:0000256" key="3">
    <source>
        <dbReference type="ARBA" id="ARBA00022448"/>
    </source>
</evidence>
<evidence type="ECO:0000256" key="4">
    <source>
        <dbReference type="ARBA" id="ARBA00022475"/>
    </source>
</evidence>
<dbReference type="EMBL" id="PYYB01000003">
    <property type="protein sequence ID" value="PTL55556.1"/>
    <property type="molecule type" value="Genomic_DNA"/>
</dbReference>
<feature type="transmembrane region" description="Helical" evidence="12">
    <location>
        <begin position="91"/>
        <end position="115"/>
    </location>
</feature>
<dbReference type="GO" id="GO:0016682">
    <property type="term" value="F:oxidoreductase activity, acting on diphenols and related substances as donors, oxygen as acceptor"/>
    <property type="evidence" value="ECO:0007669"/>
    <property type="project" value="TreeGrafter"/>
</dbReference>
<feature type="transmembrane region" description="Helical" evidence="12">
    <location>
        <begin position="180"/>
        <end position="202"/>
    </location>
</feature>
<dbReference type="PANTHER" id="PTHR30365">
    <property type="entry name" value="CYTOCHROME D UBIQUINOL OXIDASE"/>
    <property type="match status" value="1"/>
</dbReference>
<dbReference type="GO" id="GO:0046872">
    <property type="term" value="F:metal ion binding"/>
    <property type="evidence" value="ECO:0007669"/>
    <property type="project" value="UniProtKB-UniRule"/>
</dbReference>
<dbReference type="PIRSF" id="PIRSF006446">
    <property type="entry name" value="Cyt_quinol_oxidase_1"/>
    <property type="match status" value="1"/>
</dbReference>
<keyword evidence="3 12" id="KW-0813">Transport</keyword>
<evidence type="ECO:0000256" key="2">
    <source>
        <dbReference type="ARBA" id="ARBA00009819"/>
    </source>
</evidence>
<keyword evidence="10 12" id="KW-0408">Iron</keyword>
<keyword evidence="9 12" id="KW-1133">Transmembrane helix</keyword>
<feature type="transmembrane region" description="Helical" evidence="12">
    <location>
        <begin position="367"/>
        <end position="388"/>
    </location>
</feature>
<sequence length="468" mass="51311">MDALDLARWQFGITTVYHFLLVPITIGLSGLVALMQTRWYRTGDERYLRMTRFWGTLLLINFALGVATGIVQEFQFGMAWSEYSRFVGDVFGAPLAIEGLAAFFLESTFLGLWIFGWDRLPARIHLGTIWAVFLGTNLSAYFILAANAWMQRPVGSAVNPVSGRAELTSIVDVLTNRTALFAYGHTLTASLATAGAILLGISAWHRARRPDHDAAFFRTSLTWGLRTTLVAALATMVVGHFFGQWMTRVQPMKMAAAEALYESSDRAGLSLLAIGGFEKSPEELAFNIEVPRLLSFMATNSFSGRVQGIDELQAQYEQRYGPGDYVPVLAATYWSFRIMIGTGVLLAALAAAGLWLGRRGREPGRWFARAAIAAIFAPLIANTAGWMFTEMGRQPWIVQGLLRTQDAVSPLPATTLLASLVTFTLLYAALAVIELRLFTRVARRGPDPAPQPVGATADGEALLPALVY</sequence>
<reference evidence="13 14" key="1">
    <citation type="submission" date="2018-03" db="EMBL/GenBank/DDBJ databases">
        <title>Aquarubrobacter algicola gen. nov., sp. nov., a novel actinobacterium isolated from shallow eutrophic lake during the end of cyanobacterial harmful algal blooms.</title>
        <authorList>
            <person name="Chun S.J."/>
        </authorList>
    </citation>
    <scope>NUCLEOTIDE SEQUENCE [LARGE SCALE GENOMIC DNA]</scope>
    <source>
        <strain evidence="13 14">Seoho-28</strain>
    </source>
</reference>
<evidence type="ECO:0000256" key="9">
    <source>
        <dbReference type="ARBA" id="ARBA00022989"/>
    </source>
</evidence>
<dbReference type="PANTHER" id="PTHR30365:SF15">
    <property type="entry name" value="CYTOCHROME BD UBIQUINOL OXIDASE SUBUNIT 1"/>
    <property type="match status" value="1"/>
</dbReference>
<dbReference type="OrthoDB" id="9807042at2"/>
<dbReference type="Pfam" id="PF01654">
    <property type="entry name" value="Cyt_bd_oxida_I"/>
    <property type="match status" value="1"/>
</dbReference>
<feature type="transmembrane region" description="Helical" evidence="12">
    <location>
        <begin position="334"/>
        <end position="355"/>
    </location>
</feature>
<evidence type="ECO:0000256" key="8">
    <source>
        <dbReference type="ARBA" id="ARBA00022982"/>
    </source>
</evidence>
<feature type="transmembrane region" description="Helical" evidence="12">
    <location>
        <begin position="16"/>
        <end position="34"/>
    </location>
</feature>
<evidence type="ECO:0000256" key="11">
    <source>
        <dbReference type="ARBA" id="ARBA00023136"/>
    </source>
</evidence>
<dbReference type="GO" id="GO:0020037">
    <property type="term" value="F:heme binding"/>
    <property type="evidence" value="ECO:0007669"/>
    <property type="project" value="TreeGrafter"/>
</dbReference>
<evidence type="ECO:0000256" key="7">
    <source>
        <dbReference type="ARBA" id="ARBA00022723"/>
    </source>
</evidence>
<evidence type="ECO:0000256" key="1">
    <source>
        <dbReference type="ARBA" id="ARBA00004651"/>
    </source>
</evidence>
<evidence type="ECO:0000256" key="10">
    <source>
        <dbReference type="ARBA" id="ARBA00023004"/>
    </source>
</evidence>
<comment type="similarity">
    <text evidence="2 12">Belongs to the cytochrome ubiquinol oxidase subunit 1 family.</text>
</comment>
<evidence type="ECO:0000313" key="14">
    <source>
        <dbReference type="Proteomes" id="UP000240739"/>
    </source>
</evidence>
<feature type="transmembrane region" description="Helical" evidence="12">
    <location>
        <begin position="408"/>
        <end position="433"/>
    </location>
</feature>
<feature type="transmembrane region" description="Helical" evidence="12">
    <location>
        <begin position="127"/>
        <end position="150"/>
    </location>
</feature>
<keyword evidence="14" id="KW-1185">Reference proteome</keyword>
<dbReference type="Proteomes" id="UP000240739">
    <property type="component" value="Unassembled WGS sequence"/>
</dbReference>
<dbReference type="GO" id="GO:0005886">
    <property type="term" value="C:plasma membrane"/>
    <property type="evidence" value="ECO:0007669"/>
    <property type="project" value="UniProtKB-SubCell"/>
</dbReference>
<feature type="transmembrane region" description="Helical" evidence="12">
    <location>
        <begin position="223"/>
        <end position="242"/>
    </location>
</feature>
<dbReference type="InterPro" id="IPR002585">
    <property type="entry name" value="Cyt-d_ubiquinol_oxidase_su_1"/>
</dbReference>
<dbReference type="AlphaFoldDB" id="A0A2T4UDH0"/>
<accession>A0A2T4UDH0</accession>
<protein>
    <submittedName>
        <fullName evidence="13">Cytochrome ubiquinol oxidase subunit I</fullName>
    </submittedName>
</protein>
<comment type="subcellular location">
    <subcellularLocation>
        <location evidence="1">Cell membrane</location>
        <topology evidence="1">Multi-pass membrane protein</topology>
    </subcellularLocation>
</comment>
<keyword evidence="8 12" id="KW-0249">Electron transport</keyword>
<evidence type="ECO:0000256" key="5">
    <source>
        <dbReference type="ARBA" id="ARBA00022617"/>
    </source>
</evidence>
<dbReference type="GO" id="GO:0019646">
    <property type="term" value="P:aerobic electron transport chain"/>
    <property type="evidence" value="ECO:0007669"/>
    <property type="project" value="InterPro"/>
</dbReference>
<keyword evidence="11 12" id="KW-0472">Membrane</keyword>
<evidence type="ECO:0000313" key="13">
    <source>
        <dbReference type="EMBL" id="PTL55556.1"/>
    </source>
</evidence>
<dbReference type="GO" id="GO:0070069">
    <property type="term" value="C:cytochrome complex"/>
    <property type="evidence" value="ECO:0007669"/>
    <property type="project" value="UniProtKB-UniRule"/>
</dbReference>
<organism evidence="13 14">
    <name type="scientific">Paraconexibacter algicola</name>
    <dbReference type="NCBI Taxonomy" id="2133960"/>
    <lineage>
        <taxon>Bacteria</taxon>
        <taxon>Bacillati</taxon>
        <taxon>Actinomycetota</taxon>
        <taxon>Thermoleophilia</taxon>
        <taxon>Solirubrobacterales</taxon>
        <taxon>Paraconexibacteraceae</taxon>
        <taxon>Paraconexibacter</taxon>
    </lineage>
</organism>
<name>A0A2T4UDH0_9ACTN</name>
<proteinExistence type="inferred from homology"/>
<dbReference type="RefSeq" id="WP_107570599.1">
    <property type="nucleotide sequence ID" value="NZ_PYYB01000003.1"/>
</dbReference>
<evidence type="ECO:0000256" key="6">
    <source>
        <dbReference type="ARBA" id="ARBA00022692"/>
    </source>
</evidence>
<gene>
    <name evidence="13" type="ORF">C7Y72_18085</name>
</gene>
<keyword evidence="5 12" id="KW-0349">Heme</keyword>
<evidence type="ECO:0000256" key="12">
    <source>
        <dbReference type="PIRNR" id="PIRNR006446"/>
    </source>
</evidence>
<keyword evidence="7 12" id="KW-0479">Metal-binding</keyword>
<feature type="transmembrane region" description="Helical" evidence="12">
    <location>
        <begin position="54"/>
        <end position="71"/>
    </location>
</feature>
<keyword evidence="4 12" id="KW-1003">Cell membrane</keyword>
<dbReference type="GO" id="GO:0009055">
    <property type="term" value="F:electron transfer activity"/>
    <property type="evidence" value="ECO:0007669"/>
    <property type="project" value="UniProtKB-UniRule"/>
</dbReference>
<comment type="caution">
    <text evidence="13">The sequence shown here is derived from an EMBL/GenBank/DDBJ whole genome shotgun (WGS) entry which is preliminary data.</text>
</comment>